<dbReference type="InParanoid" id="A0A1B7N0I4"/>
<reference evidence="1 2" key="1">
    <citation type="submission" date="2016-06" db="EMBL/GenBank/DDBJ databases">
        <title>Comparative genomics of the ectomycorrhizal sister species Rhizopogon vinicolor and Rhizopogon vesiculosus (Basidiomycota: Boletales) reveals a divergence of the mating type B locus.</title>
        <authorList>
            <consortium name="DOE Joint Genome Institute"/>
            <person name="Mujic A.B."/>
            <person name="Kuo A."/>
            <person name="Tritt A."/>
            <person name="Lipzen A."/>
            <person name="Chen C."/>
            <person name="Johnson J."/>
            <person name="Sharma A."/>
            <person name="Barry K."/>
            <person name="Grigoriev I.V."/>
            <person name="Spatafora J.W."/>
        </authorList>
    </citation>
    <scope>NUCLEOTIDE SEQUENCE [LARGE SCALE GENOMIC DNA]</scope>
    <source>
        <strain evidence="1 2">AM-OR11-026</strain>
    </source>
</reference>
<proteinExistence type="predicted"/>
<gene>
    <name evidence="1" type="ORF">K503DRAFT_770574</name>
</gene>
<sequence length="62" mass="6879">MFEGEGVAEQLMAILGKERLEHPRMNSAAIPGSKKSSVFYQSDLTLYIDDRSPNHKESAAIL</sequence>
<name>A0A1B7N0I4_9AGAM</name>
<accession>A0A1B7N0I4</accession>
<dbReference type="EMBL" id="KV448300">
    <property type="protein sequence ID" value="OAX38332.1"/>
    <property type="molecule type" value="Genomic_DNA"/>
</dbReference>
<protein>
    <submittedName>
        <fullName evidence="1">Uncharacterized protein</fullName>
    </submittedName>
</protein>
<keyword evidence="2" id="KW-1185">Reference proteome</keyword>
<evidence type="ECO:0000313" key="1">
    <source>
        <dbReference type="EMBL" id="OAX38332.1"/>
    </source>
</evidence>
<dbReference type="AlphaFoldDB" id="A0A1B7N0I4"/>
<dbReference type="Proteomes" id="UP000092154">
    <property type="component" value="Unassembled WGS sequence"/>
</dbReference>
<evidence type="ECO:0000313" key="2">
    <source>
        <dbReference type="Proteomes" id="UP000092154"/>
    </source>
</evidence>
<organism evidence="1 2">
    <name type="scientific">Rhizopogon vinicolor AM-OR11-026</name>
    <dbReference type="NCBI Taxonomy" id="1314800"/>
    <lineage>
        <taxon>Eukaryota</taxon>
        <taxon>Fungi</taxon>
        <taxon>Dikarya</taxon>
        <taxon>Basidiomycota</taxon>
        <taxon>Agaricomycotina</taxon>
        <taxon>Agaricomycetes</taxon>
        <taxon>Agaricomycetidae</taxon>
        <taxon>Boletales</taxon>
        <taxon>Suillineae</taxon>
        <taxon>Rhizopogonaceae</taxon>
        <taxon>Rhizopogon</taxon>
    </lineage>
</organism>